<dbReference type="HOGENOM" id="CLU_3324952_0_0_5"/>
<dbReference type="KEGG" id="bbk:BARBAKC583_0214"/>
<reference evidence="1 2" key="1">
    <citation type="submission" date="2006-12" db="EMBL/GenBank/DDBJ databases">
        <authorList>
            <person name="Hendrix L."/>
            <person name="Mohamoud Y."/>
            <person name="Radune D."/>
            <person name="Shvartsbeyn A."/>
            <person name="Daugherty S."/>
            <person name="Dodson R."/>
            <person name="Durkin A.S."/>
            <person name="Harkins D."/>
            <person name="Huot H."/>
            <person name="Kothari S.P."/>
            <person name="Madupu R."/>
            <person name="Li J."/>
            <person name="Nelson W.C."/>
            <person name="Shrivastava S."/>
            <person name="Giglio M.G."/>
            <person name="Haft D."/>
            <person name="Selengut J."/>
            <person name="Fraser-Ligget C."/>
            <person name="Seshadri R."/>
        </authorList>
    </citation>
    <scope>NUCLEOTIDE SEQUENCE [LARGE SCALE GENOMIC DNA]</scope>
    <source>
        <strain evidence="2">ATCC 35685 / NCTC 12138 / KC583</strain>
    </source>
</reference>
<dbReference type="AlphaFoldDB" id="A1URE7"/>
<name>A1URE7_BARBK</name>
<accession>A1URE7</accession>
<organism evidence="1 2">
    <name type="scientific">Bartonella bacilliformis (strain ATCC 35685 / KC583 / Herrer 020/F12,63)</name>
    <dbReference type="NCBI Taxonomy" id="360095"/>
    <lineage>
        <taxon>Bacteria</taxon>
        <taxon>Pseudomonadati</taxon>
        <taxon>Pseudomonadota</taxon>
        <taxon>Alphaproteobacteria</taxon>
        <taxon>Hyphomicrobiales</taxon>
        <taxon>Bartonellaceae</taxon>
        <taxon>Bartonella</taxon>
    </lineage>
</organism>
<sequence length="38" mass="4314">MCLILDQGHLRPGSGGETLRFGREVWKRESAAPWSLRC</sequence>
<evidence type="ECO:0000313" key="1">
    <source>
        <dbReference type="EMBL" id="ABM45154.1"/>
    </source>
</evidence>
<protein>
    <submittedName>
        <fullName evidence="1">Uncharacterized protein</fullName>
    </submittedName>
</protein>
<gene>
    <name evidence="1" type="ordered locus">BARBAKC583_0214</name>
</gene>
<evidence type="ECO:0000313" key="2">
    <source>
        <dbReference type="Proteomes" id="UP000000643"/>
    </source>
</evidence>
<dbReference type="Proteomes" id="UP000000643">
    <property type="component" value="Chromosome"/>
</dbReference>
<proteinExistence type="predicted"/>
<dbReference type="EMBL" id="CP000524">
    <property type="protein sequence ID" value="ABM45154.1"/>
    <property type="molecule type" value="Genomic_DNA"/>
</dbReference>